<keyword evidence="3" id="KW-1185">Reference proteome</keyword>
<dbReference type="Proteomes" id="UP000248057">
    <property type="component" value="Unassembled WGS sequence"/>
</dbReference>
<dbReference type="Gene3D" id="1.10.3210.10">
    <property type="entry name" value="Hypothetical protein af1432"/>
    <property type="match status" value="1"/>
</dbReference>
<dbReference type="Pfam" id="PF13487">
    <property type="entry name" value="HD_5"/>
    <property type="match status" value="1"/>
</dbReference>
<name>A0A2V3XTN5_9FIRM</name>
<protein>
    <recommendedName>
        <fullName evidence="1">HD-GYP domain-containing protein</fullName>
    </recommendedName>
</protein>
<dbReference type="SUPFAM" id="SSF109604">
    <property type="entry name" value="HD-domain/PDEase-like"/>
    <property type="match status" value="1"/>
</dbReference>
<comment type="caution">
    <text evidence="2">The sequence shown here is derived from an EMBL/GenBank/DDBJ whole genome shotgun (WGS) entry which is preliminary data.</text>
</comment>
<reference evidence="2 3" key="1">
    <citation type="submission" date="2018-05" db="EMBL/GenBank/DDBJ databases">
        <title>Genomic Encyclopedia of Type Strains, Phase IV (KMG-IV): sequencing the most valuable type-strain genomes for metagenomic binning, comparative biology and taxonomic classification.</title>
        <authorList>
            <person name="Goeker M."/>
        </authorList>
    </citation>
    <scope>NUCLEOTIDE SEQUENCE [LARGE SCALE GENOMIC DNA]</scope>
    <source>
        <strain evidence="2 3">DSM 24995</strain>
    </source>
</reference>
<evidence type="ECO:0000313" key="2">
    <source>
        <dbReference type="EMBL" id="PXX43535.1"/>
    </source>
</evidence>
<dbReference type="PANTHER" id="PTHR43155:SF2">
    <property type="entry name" value="CYCLIC DI-GMP PHOSPHODIESTERASE PA4108"/>
    <property type="match status" value="1"/>
</dbReference>
<evidence type="ECO:0000313" key="3">
    <source>
        <dbReference type="Proteomes" id="UP000248057"/>
    </source>
</evidence>
<evidence type="ECO:0000259" key="1">
    <source>
        <dbReference type="PROSITE" id="PS51832"/>
    </source>
</evidence>
<dbReference type="PROSITE" id="PS51832">
    <property type="entry name" value="HD_GYP"/>
    <property type="match status" value="1"/>
</dbReference>
<dbReference type="PANTHER" id="PTHR43155">
    <property type="entry name" value="CYCLIC DI-GMP PHOSPHODIESTERASE PA4108-RELATED"/>
    <property type="match status" value="1"/>
</dbReference>
<feature type="domain" description="HD-GYP" evidence="1">
    <location>
        <begin position="398"/>
        <end position="619"/>
    </location>
</feature>
<sequence>MMKCQGGHGFRTRQEWEEFFNEYMSLISGISQDHILSPQLDIPKEQWVKEYRKRSQYIRKVYGQIEALLDQHMRYFTRSPEHWDKVTAGSLLSYLFRNCIQIDDSEMCMGAVDSLIPYYEEKQDEVALMKCYMVKMVGYATLDTVNWTKEILAYSRKAAALYEKKFDLLNEEERSMGISIYDFEADQLTEMANKGDITKNALVSEYLPTYHKSMEMIDRVIDSVDLTEKLHSSLPDIRMLFQSRLASLAVRLPADVFTDELLHFLYETAKTMYEKMLEEQTDEIGSVAVNEITYLMAGRMIGSADDETVRNRIMELEQLFPEPKSEGERQCDSILLEADQVIILSMRHLAERNPFMITDLKKVLKSAIRRVVTVPHRTFSEYVLCNDVYHSICPNLKYLDDRAEIVQSLLGMTVFRQMQTAFHTLMVGKCAVLITTHLIDEQPELLAGQLGTKNRDEVRNQKETIIHFSYLAALLHDIGKLFCSAVINMQYRKITDIEFQTIKFHPGTGGALLSMIPQLKEFHDIAAGHHRSFDGKTGYPMDFDNTKSPIKIFIDLITICDSLDAATDTLGRNYTTAKSFEQVLAELQANAGSYYSDVLVDFISNSRNLKKELAALIEEERGQVYYDVYSMLESMSAEM</sequence>
<accession>A0A2V3XTN5</accession>
<dbReference type="GeneID" id="86065001"/>
<proteinExistence type="predicted"/>
<dbReference type="InterPro" id="IPR037522">
    <property type="entry name" value="HD_GYP_dom"/>
</dbReference>
<dbReference type="EMBL" id="QJKD01000030">
    <property type="protein sequence ID" value="PXX43535.1"/>
    <property type="molecule type" value="Genomic_DNA"/>
</dbReference>
<dbReference type="CDD" id="cd00077">
    <property type="entry name" value="HDc"/>
    <property type="match status" value="1"/>
</dbReference>
<dbReference type="RefSeq" id="WP_110326664.1">
    <property type="nucleotide sequence ID" value="NZ_QJKD01000030.1"/>
</dbReference>
<dbReference type="InterPro" id="IPR003607">
    <property type="entry name" value="HD/PDEase_dom"/>
</dbReference>
<gene>
    <name evidence="2" type="ORF">DFR60_1304</name>
</gene>
<organism evidence="2 3">
    <name type="scientific">Hungatella effluvii</name>
    <dbReference type="NCBI Taxonomy" id="1096246"/>
    <lineage>
        <taxon>Bacteria</taxon>
        <taxon>Bacillati</taxon>
        <taxon>Bacillota</taxon>
        <taxon>Clostridia</taxon>
        <taxon>Lachnospirales</taxon>
        <taxon>Lachnospiraceae</taxon>
        <taxon>Hungatella</taxon>
    </lineage>
</organism>
<dbReference type="AlphaFoldDB" id="A0A2V3XTN5"/>